<accession>A0A9X2P3K8</accession>
<keyword evidence="1" id="KW-0812">Transmembrane</keyword>
<keyword evidence="1" id="KW-1133">Transmembrane helix</keyword>
<keyword evidence="1" id="KW-0472">Membrane</keyword>
<dbReference type="AlphaFoldDB" id="A0A9X2P3K8"/>
<dbReference type="EMBL" id="JANSUY010000001">
    <property type="protein sequence ID" value="MCR9013408.1"/>
    <property type="molecule type" value="Genomic_DNA"/>
</dbReference>
<proteinExistence type="predicted"/>
<gene>
    <name evidence="2" type="ORF">NU887_00100</name>
</gene>
<name>A0A9X2P3K8_9BACT</name>
<feature type="transmembrane region" description="Helical" evidence="1">
    <location>
        <begin position="146"/>
        <end position="169"/>
    </location>
</feature>
<dbReference type="Proteomes" id="UP001142175">
    <property type="component" value="Unassembled WGS sequence"/>
</dbReference>
<organism evidence="2 3">
    <name type="scientific">Aquiflexum gelatinilyticum</name>
    <dbReference type="NCBI Taxonomy" id="2961943"/>
    <lineage>
        <taxon>Bacteria</taxon>
        <taxon>Pseudomonadati</taxon>
        <taxon>Bacteroidota</taxon>
        <taxon>Cytophagia</taxon>
        <taxon>Cytophagales</taxon>
        <taxon>Cyclobacteriaceae</taxon>
        <taxon>Aquiflexum</taxon>
    </lineage>
</organism>
<feature type="transmembrane region" description="Helical" evidence="1">
    <location>
        <begin position="86"/>
        <end position="108"/>
    </location>
</feature>
<keyword evidence="3" id="KW-1185">Reference proteome</keyword>
<evidence type="ECO:0000313" key="3">
    <source>
        <dbReference type="Proteomes" id="UP001142175"/>
    </source>
</evidence>
<protein>
    <submittedName>
        <fullName evidence="2">Uncharacterized protein</fullName>
    </submittedName>
</protein>
<evidence type="ECO:0000256" key="1">
    <source>
        <dbReference type="SAM" id="Phobius"/>
    </source>
</evidence>
<feature type="transmembrane region" description="Helical" evidence="1">
    <location>
        <begin position="114"/>
        <end position="134"/>
    </location>
</feature>
<feature type="transmembrane region" description="Helical" evidence="1">
    <location>
        <begin position="175"/>
        <end position="196"/>
    </location>
</feature>
<dbReference type="RefSeq" id="WP_258421313.1">
    <property type="nucleotide sequence ID" value="NZ_JANAEZ010000010.1"/>
</dbReference>
<evidence type="ECO:0000313" key="2">
    <source>
        <dbReference type="EMBL" id="MCR9013408.1"/>
    </source>
</evidence>
<comment type="caution">
    <text evidence="2">The sequence shown here is derived from an EMBL/GenBank/DDBJ whole genome shotgun (WGS) entry which is preliminary data.</text>
</comment>
<reference evidence="2" key="1">
    <citation type="submission" date="2022-08" db="EMBL/GenBank/DDBJ databases">
        <authorList>
            <person name="Zhang D."/>
        </authorList>
    </citation>
    <scope>NUCLEOTIDE SEQUENCE</scope>
    <source>
        <strain evidence="2">XJ19-11</strain>
    </source>
</reference>
<sequence length="207" mass="23700">MKLSKPQIEKINQSIKPGIYYQDIRSELVDHLASAVEQEMEEGEISFELALDQQLAKLNLDRFQRQVLISHHSSAFKKLFAGWVNLENFGLALLAFCVTYFLIHIGSIEASHTYSTFLIVMITVNTAPFFYWIFTKPMRNSSEFMSAINSMFLLYICMSFSFDLLLEFSSLPKQIFMPAFIGILAGQLLIGIRLVSSTYEKLKLAKQ</sequence>